<dbReference type="Proteomes" id="UP000708208">
    <property type="component" value="Unassembled WGS sequence"/>
</dbReference>
<feature type="non-terminal residue" evidence="2">
    <location>
        <position position="1"/>
    </location>
</feature>
<dbReference type="AlphaFoldDB" id="A0A8J2K460"/>
<name>A0A8J2K460_9HEXA</name>
<evidence type="ECO:0000313" key="3">
    <source>
        <dbReference type="Proteomes" id="UP000708208"/>
    </source>
</evidence>
<dbReference type="EMBL" id="CAJVCH010176755">
    <property type="protein sequence ID" value="CAG7729328.1"/>
    <property type="molecule type" value="Genomic_DNA"/>
</dbReference>
<comment type="caution">
    <text evidence="2">The sequence shown here is derived from an EMBL/GenBank/DDBJ whole genome shotgun (WGS) entry which is preliminary data.</text>
</comment>
<sequence>DQNSKEMMCGSFQRSTLSNI</sequence>
<protein>
    <submittedName>
        <fullName evidence="2">Uncharacterized protein</fullName>
    </submittedName>
</protein>
<feature type="region of interest" description="Disordered" evidence="1">
    <location>
        <begin position="1"/>
        <end position="20"/>
    </location>
</feature>
<reference evidence="2" key="1">
    <citation type="submission" date="2021-06" db="EMBL/GenBank/DDBJ databases">
        <authorList>
            <person name="Hodson N. C."/>
            <person name="Mongue J. A."/>
            <person name="Jaron S. K."/>
        </authorList>
    </citation>
    <scope>NUCLEOTIDE SEQUENCE</scope>
</reference>
<gene>
    <name evidence="2" type="ORF">AFUS01_LOCUS18052</name>
</gene>
<keyword evidence="3" id="KW-1185">Reference proteome</keyword>
<accession>A0A8J2K460</accession>
<evidence type="ECO:0000313" key="2">
    <source>
        <dbReference type="EMBL" id="CAG7729328.1"/>
    </source>
</evidence>
<evidence type="ECO:0000256" key="1">
    <source>
        <dbReference type="SAM" id="MobiDB-lite"/>
    </source>
</evidence>
<proteinExistence type="predicted"/>
<organism evidence="2 3">
    <name type="scientific">Allacma fusca</name>
    <dbReference type="NCBI Taxonomy" id="39272"/>
    <lineage>
        <taxon>Eukaryota</taxon>
        <taxon>Metazoa</taxon>
        <taxon>Ecdysozoa</taxon>
        <taxon>Arthropoda</taxon>
        <taxon>Hexapoda</taxon>
        <taxon>Collembola</taxon>
        <taxon>Symphypleona</taxon>
        <taxon>Sminthuridae</taxon>
        <taxon>Allacma</taxon>
    </lineage>
</organism>